<dbReference type="Proteomes" id="UP000680038">
    <property type="component" value="Unassembled WGS sequence"/>
</dbReference>
<keyword evidence="2 5" id="KW-0812">Transmembrane</keyword>
<keyword evidence="7" id="KW-1185">Reference proteome</keyword>
<evidence type="ECO:0000256" key="3">
    <source>
        <dbReference type="ARBA" id="ARBA00022989"/>
    </source>
</evidence>
<dbReference type="InterPro" id="IPR002657">
    <property type="entry name" value="BilAc:Na_symport/Acr3"/>
</dbReference>
<protein>
    <submittedName>
        <fullName evidence="6">Pantothenates transporter PanS</fullName>
    </submittedName>
</protein>
<feature type="transmembrane region" description="Helical" evidence="5">
    <location>
        <begin position="305"/>
        <end position="330"/>
    </location>
</feature>
<evidence type="ECO:0000256" key="2">
    <source>
        <dbReference type="ARBA" id="ARBA00022692"/>
    </source>
</evidence>
<evidence type="ECO:0000256" key="4">
    <source>
        <dbReference type="ARBA" id="ARBA00023136"/>
    </source>
</evidence>
<dbReference type="InterPro" id="IPR004710">
    <property type="entry name" value="Bilac:Na_transpt"/>
</dbReference>
<name>A0A916JHE4_9BACT</name>
<sequence length="345" mass="36548">MIFNDSIASAGPFFITFLVALSIGFRGIPLLKGLAFTVFILGISATALYYPAPFIEINGFELAGLITPLIQLIMFGTGSSMGFKDFVELSKSPKSVIVGVIAHFLIMPSLGFLLAKANDFSPEISAGIILLGCSPTSVTASLFSYLAKANVALAITVTSLTTLLAPLLIPLLMKLFAGGFIEIDVLNMMWGMIKIVVLPIAAGLLINKLLSTRAQWLHAWMPFVSMFGVTLIVAIIMAAGRDSILNIGLMLLLVVLALNLLGYLLGYWAAKLCRLSERDARTIALVTGMQNAGLVSGIAKVMGKIATVGLASAICGPIMGLTASVLSSYWSGSPVKEDRKDNPEA</sequence>
<proteinExistence type="predicted"/>
<dbReference type="AlphaFoldDB" id="A0A916JHE4"/>
<keyword evidence="3 5" id="KW-1133">Transmembrane helix</keyword>
<feature type="transmembrane region" description="Helical" evidence="5">
    <location>
        <begin position="244"/>
        <end position="270"/>
    </location>
</feature>
<feature type="transmembrane region" description="Helical" evidence="5">
    <location>
        <begin position="219"/>
        <end position="238"/>
    </location>
</feature>
<feature type="transmembrane region" description="Helical" evidence="5">
    <location>
        <begin position="153"/>
        <end position="176"/>
    </location>
</feature>
<dbReference type="Pfam" id="PF01758">
    <property type="entry name" value="SBF"/>
    <property type="match status" value="1"/>
</dbReference>
<feature type="transmembrane region" description="Helical" evidence="5">
    <location>
        <begin position="126"/>
        <end position="146"/>
    </location>
</feature>
<dbReference type="Gene3D" id="1.20.1530.20">
    <property type="match status" value="1"/>
</dbReference>
<evidence type="ECO:0000256" key="1">
    <source>
        <dbReference type="ARBA" id="ARBA00004141"/>
    </source>
</evidence>
<evidence type="ECO:0000256" key="5">
    <source>
        <dbReference type="SAM" id="Phobius"/>
    </source>
</evidence>
<keyword evidence="4 5" id="KW-0472">Membrane</keyword>
<evidence type="ECO:0000313" key="6">
    <source>
        <dbReference type="EMBL" id="CAG5018738.1"/>
    </source>
</evidence>
<feature type="transmembrane region" description="Helical" evidence="5">
    <location>
        <begin position="62"/>
        <end position="83"/>
    </location>
</feature>
<feature type="transmembrane region" description="Helical" evidence="5">
    <location>
        <begin position="95"/>
        <end position="114"/>
    </location>
</feature>
<dbReference type="InterPro" id="IPR038770">
    <property type="entry name" value="Na+/solute_symporter_sf"/>
</dbReference>
<evidence type="ECO:0000313" key="7">
    <source>
        <dbReference type="Proteomes" id="UP000680038"/>
    </source>
</evidence>
<feature type="transmembrane region" description="Helical" evidence="5">
    <location>
        <begin position="6"/>
        <end position="23"/>
    </location>
</feature>
<feature type="transmembrane region" description="Helical" evidence="5">
    <location>
        <begin position="30"/>
        <end position="50"/>
    </location>
</feature>
<feature type="transmembrane region" description="Helical" evidence="5">
    <location>
        <begin position="188"/>
        <end position="207"/>
    </location>
</feature>
<dbReference type="GO" id="GO:0016020">
    <property type="term" value="C:membrane"/>
    <property type="evidence" value="ECO:0007669"/>
    <property type="project" value="UniProtKB-SubCell"/>
</dbReference>
<reference evidence="6" key="1">
    <citation type="submission" date="2021-04" db="EMBL/GenBank/DDBJ databases">
        <authorList>
            <person name="Rodrigo-Torres L."/>
            <person name="Arahal R. D."/>
            <person name="Lucena T."/>
        </authorList>
    </citation>
    <scope>NUCLEOTIDE SEQUENCE</scope>
    <source>
        <strain evidence="6">CECT 9275</strain>
    </source>
</reference>
<accession>A0A916JHE4</accession>
<comment type="caution">
    <text evidence="6">The sequence shown here is derived from an EMBL/GenBank/DDBJ whole genome shotgun (WGS) entry which is preliminary data.</text>
</comment>
<organism evidence="6 7">
    <name type="scientific">Dyadobacter helix</name>
    <dbReference type="NCBI Taxonomy" id="2822344"/>
    <lineage>
        <taxon>Bacteria</taxon>
        <taxon>Pseudomonadati</taxon>
        <taxon>Bacteroidota</taxon>
        <taxon>Cytophagia</taxon>
        <taxon>Cytophagales</taxon>
        <taxon>Spirosomataceae</taxon>
        <taxon>Dyadobacter</taxon>
    </lineage>
</organism>
<comment type="subcellular location">
    <subcellularLocation>
        <location evidence="1">Membrane</location>
        <topology evidence="1">Multi-pass membrane protein</topology>
    </subcellularLocation>
</comment>
<dbReference type="PANTHER" id="PTHR10361:SF28">
    <property type="entry name" value="P3 PROTEIN-RELATED"/>
    <property type="match status" value="1"/>
</dbReference>
<dbReference type="PANTHER" id="PTHR10361">
    <property type="entry name" value="SODIUM-BILE ACID COTRANSPORTER"/>
    <property type="match status" value="1"/>
</dbReference>
<gene>
    <name evidence="6" type="primary">panS</name>
    <name evidence="6" type="ORF">DYBT9275_06061</name>
</gene>
<dbReference type="EMBL" id="CAJRAF010000004">
    <property type="protein sequence ID" value="CAG5018738.1"/>
    <property type="molecule type" value="Genomic_DNA"/>
</dbReference>